<dbReference type="Gene3D" id="3.10.180.10">
    <property type="entry name" value="2,3-Dihydroxybiphenyl 1,2-Dioxygenase, domain 1"/>
    <property type="match status" value="1"/>
</dbReference>
<name>A0A7K3M659_9ACTN</name>
<dbReference type="EMBL" id="WLZY01000006">
    <property type="protein sequence ID" value="NDL58814.1"/>
    <property type="molecule type" value="Genomic_DNA"/>
</dbReference>
<organism evidence="2 3">
    <name type="scientific">Phytoactinopolyspora mesophila</name>
    <dbReference type="NCBI Taxonomy" id="2650750"/>
    <lineage>
        <taxon>Bacteria</taxon>
        <taxon>Bacillati</taxon>
        <taxon>Actinomycetota</taxon>
        <taxon>Actinomycetes</taxon>
        <taxon>Jiangellales</taxon>
        <taxon>Jiangellaceae</taxon>
        <taxon>Phytoactinopolyspora</taxon>
    </lineage>
</organism>
<dbReference type="SUPFAM" id="SSF54593">
    <property type="entry name" value="Glyoxalase/Bleomycin resistance protein/Dihydroxybiphenyl dioxygenase"/>
    <property type="match status" value="1"/>
</dbReference>
<dbReference type="Pfam" id="PF18029">
    <property type="entry name" value="Glyoxalase_6"/>
    <property type="match status" value="1"/>
</dbReference>
<accession>A0A7K3M659</accession>
<evidence type="ECO:0000313" key="2">
    <source>
        <dbReference type="EMBL" id="NDL58814.1"/>
    </source>
</evidence>
<keyword evidence="3" id="KW-1185">Reference proteome</keyword>
<dbReference type="Proteomes" id="UP000460435">
    <property type="component" value="Unassembled WGS sequence"/>
</dbReference>
<reference evidence="2 3" key="1">
    <citation type="submission" date="2019-11" db="EMBL/GenBank/DDBJ databases">
        <authorList>
            <person name="Li X.-J."/>
            <person name="Feng X.-M."/>
        </authorList>
    </citation>
    <scope>NUCLEOTIDE SEQUENCE [LARGE SCALE GENOMIC DNA]</scope>
    <source>
        <strain evidence="2 3">XMNu-373</strain>
    </source>
</reference>
<dbReference type="PROSITE" id="PS51819">
    <property type="entry name" value="VOC"/>
    <property type="match status" value="1"/>
</dbReference>
<dbReference type="InterPro" id="IPR037523">
    <property type="entry name" value="VOC_core"/>
</dbReference>
<dbReference type="RefSeq" id="WP_162451530.1">
    <property type="nucleotide sequence ID" value="NZ_WLZY01000006.1"/>
</dbReference>
<evidence type="ECO:0000313" key="3">
    <source>
        <dbReference type="Proteomes" id="UP000460435"/>
    </source>
</evidence>
<dbReference type="InterPro" id="IPR041581">
    <property type="entry name" value="Glyoxalase_6"/>
</dbReference>
<dbReference type="AlphaFoldDB" id="A0A7K3M659"/>
<dbReference type="InterPro" id="IPR029068">
    <property type="entry name" value="Glyas_Bleomycin-R_OHBP_Dase"/>
</dbReference>
<gene>
    <name evidence="2" type="ORF">F7O44_17220</name>
</gene>
<comment type="caution">
    <text evidence="2">The sequence shown here is derived from an EMBL/GenBank/DDBJ whole genome shotgun (WGS) entry which is preliminary data.</text>
</comment>
<protein>
    <recommendedName>
        <fullName evidence="1">VOC domain-containing protein</fullName>
    </recommendedName>
</protein>
<proteinExistence type="predicted"/>
<evidence type="ECO:0000259" key="1">
    <source>
        <dbReference type="PROSITE" id="PS51819"/>
    </source>
</evidence>
<feature type="domain" description="VOC" evidence="1">
    <location>
        <begin position="8"/>
        <end position="124"/>
    </location>
</feature>
<sequence>MTPTFSGSANIAMKIPHSDYAATLAFYRDTLGLPVVKEDASSTPTVSETYKVQFGPITLWLDRVETYSQTDLWLEVHTDDVDAATARLDKAGITTCDEIEPFVGDSGTHWIKNPAGVVHHLASSSAAPAS</sequence>